<sequence length="225" mass="26017">MAERISYLGYNIPPEVKNMIPVVQKFEQSFYRDILSMVALYMKTKKITLNKKEENDRLEQITDSIHNKLTISANDNKVDPNLSSIVFTGLYYILKIAIKKKVNNQTFLADITDLKLPQPLITDLSNIYNNQGKDLAEKSNNDKILFPKLETFKWRVDVIISSSFTSRVLIPVILMEMADNNGKTRVFEVSVDTFHKLRYNVAKVLKDLEDLEQNQIISKLENKLN</sequence>
<dbReference type="Proteomes" id="UP000001064">
    <property type="component" value="Unassembled WGS sequence"/>
</dbReference>
<name>F0ZKK1_DICPU</name>
<dbReference type="OMA" id="HIVAGMY"/>
<evidence type="ECO:0000256" key="3">
    <source>
        <dbReference type="ARBA" id="ARBA00093452"/>
    </source>
</evidence>
<dbReference type="PANTHER" id="PTHR15666">
    <property type="entry name" value="COMM DOMAIN CONTAINING PROTEIN 5"/>
    <property type="match status" value="1"/>
</dbReference>
<dbReference type="FunCoup" id="F0ZKK1">
    <property type="interactions" value="59"/>
</dbReference>
<evidence type="ECO:0000313" key="6">
    <source>
        <dbReference type="Proteomes" id="UP000001064"/>
    </source>
</evidence>
<accession>F0ZKK1</accession>
<dbReference type="STRING" id="5786.F0ZKK1"/>
<dbReference type="InterPro" id="IPR037357">
    <property type="entry name" value="COMMD5"/>
</dbReference>
<dbReference type="GO" id="GO:0005634">
    <property type="term" value="C:nucleus"/>
    <property type="evidence" value="ECO:0000318"/>
    <property type="project" value="GO_Central"/>
</dbReference>
<evidence type="ECO:0000256" key="2">
    <source>
        <dbReference type="ARBA" id="ARBA00093300"/>
    </source>
</evidence>
<reference evidence="6" key="1">
    <citation type="journal article" date="2011" name="Genome Biol.">
        <title>Comparative genomics of the social amoebae Dictyostelium discoideum and Dictyostelium purpureum.</title>
        <authorList>
            <consortium name="US DOE Joint Genome Institute (JGI-PGF)"/>
            <person name="Sucgang R."/>
            <person name="Kuo A."/>
            <person name="Tian X."/>
            <person name="Salerno W."/>
            <person name="Parikh A."/>
            <person name="Feasley C.L."/>
            <person name="Dalin E."/>
            <person name="Tu H."/>
            <person name="Huang E."/>
            <person name="Barry K."/>
            <person name="Lindquist E."/>
            <person name="Shapiro H."/>
            <person name="Bruce D."/>
            <person name="Schmutz J."/>
            <person name="Salamov A."/>
            <person name="Fey P."/>
            <person name="Gaudet P."/>
            <person name="Anjard C."/>
            <person name="Babu M.M."/>
            <person name="Basu S."/>
            <person name="Bushmanova Y."/>
            <person name="van der Wel H."/>
            <person name="Katoh-Kurasawa M."/>
            <person name="Dinh C."/>
            <person name="Coutinho P.M."/>
            <person name="Saito T."/>
            <person name="Elias M."/>
            <person name="Schaap P."/>
            <person name="Kay R.R."/>
            <person name="Henrissat B."/>
            <person name="Eichinger L."/>
            <person name="Rivero F."/>
            <person name="Putnam N.H."/>
            <person name="West C.M."/>
            <person name="Loomis W.F."/>
            <person name="Chisholm R.L."/>
            <person name="Shaulsky G."/>
            <person name="Strassmann J.E."/>
            <person name="Queller D.C."/>
            <person name="Kuspa A."/>
            <person name="Grigoriev I.V."/>
        </authorList>
    </citation>
    <scope>NUCLEOTIDE SEQUENCE [LARGE SCALE GENOMIC DNA]</scope>
    <source>
        <strain evidence="6">QSDP1</strain>
    </source>
</reference>
<gene>
    <name evidence="5" type="ORF">DICPUDRAFT_152138</name>
</gene>
<comment type="function">
    <text evidence="2">Scaffold protein in the commander complex that is essential for endosomal recycling of transmembrane cargos; the commander complex is composed of the CCC subcomplex and the retriever subcomplex.</text>
</comment>
<organism evidence="5 6">
    <name type="scientific">Dictyostelium purpureum</name>
    <name type="common">Slime mold</name>
    <dbReference type="NCBI Taxonomy" id="5786"/>
    <lineage>
        <taxon>Eukaryota</taxon>
        <taxon>Amoebozoa</taxon>
        <taxon>Evosea</taxon>
        <taxon>Eumycetozoa</taxon>
        <taxon>Dictyostelia</taxon>
        <taxon>Dictyosteliales</taxon>
        <taxon>Dictyosteliaceae</taxon>
        <taxon>Dictyostelium</taxon>
    </lineage>
</organism>
<proteinExistence type="inferred from homology"/>
<evidence type="ECO:0000259" key="4">
    <source>
        <dbReference type="PROSITE" id="PS51269"/>
    </source>
</evidence>
<dbReference type="OrthoDB" id="203754at2759"/>
<dbReference type="Pfam" id="PF07258">
    <property type="entry name" value="COMM_domain"/>
    <property type="match status" value="1"/>
</dbReference>
<dbReference type="GeneID" id="10501284"/>
<feature type="domain" description="COMM" evidence="4">
    <location>
        <begin position="148"/>
        <end position="212"/>
    </location>
</feature>
<dbReference type="PANTHER" id="PTHR15666:SF1">
    <property type="entry name" value="COMM DOMAIN-CONTAINING PROTEIN 5"/>
    <property type="match status" value="1"/>
</dbReference>
<dbReference type="KEGG" id="dpp:DICPUDRAFT_152138"/>
<comment type="similarity">
    <text evidence="3">Belongs to the COMM domain-containing protein 5 family.</text>
</comment>
<dbReference type="InParanoid" id="F0ZKK1"/>
<dbReference type="VEuPathDB" id="AmoebaDB:DICPUDRAFT_152138"/>
<dbReference type="EMBL" id="GL871057">
    <property type="protein sequence ID" value="EGC35525.1"/>
    <property type="molecule type" value="Genomic_DNA"/>
</dbReference>
<keyword evidence="6" id="KW-1185">Reference proteome</keyword>
<dbReference type="AlphaFoldDB" id="F0ZKK1"/>
<evidence type="ECO:0000256" key="1">
    <source>
        <dbReference type="ARBA" id="ARBA00016556"/>
    </source>
</evidence>
<protein>
    <recommendedName>
        <fullName evidence="1">COMM domain-containing protein 5</fullName>
    </recommendedName>
</protein>
<dbReference type="eggNOG" id="ENOG502RD36">
    <property type="taxonomic scope" value="Eukaryota"/>
</dbReference>
<dbReference type="PROSITE" id="PS51269">
    <property type="entry name" value="COMM"/>
    <property type="match status" value="1"/>
</dbReference>
<dbReference type="RefSeq" id="XP_003287951.1">
    <property type="nucleotide sequence ID" value="XM_003287903.1"/>
</dbReference>
<dbReference type="InterPro" id="IPR017920">
    <property type="entry name" value="COMM"/>
</dbReference>
<evidence type="ECO:0000313" key="5">
    <source>
        <dbReference type="EMBL" id="EGC35525.1"/>
    </source>
</evidence>